<keyword evidence="2 4" id="KW-0808">Transferase</keyword>
<dbReference type="CDD" id="cd02440">
    <property type="entry name" value="AdoMet_MTases"/>
    <property type="match status" value="1"/>
</dbReference>
<dbReference type="AlphaFoldDB" id="A0A5K8A0T0"/>
<dbReference type="InterPro" id="IPR029063">
    <property type="entry name" value="SAM-dependent_MTases_sf"/>
</dbReference>
<sequence>MKTSHTRKTIKAYNKNAEKYAEKFTHYETYINKMSEFQSKYIAHGANILDLGCGPGNNIKTILEQNASCNFIGVDLSEQFIKIAGNKYPQFAFIQEDIRKIDLKAKYDVVLASFCIVHLSNKETEELLTKISDLLKDDGYLYLSYMNGERQGFETTSFSNEEIFFNYYQDQYIIEILKLNNLRAVEISKEEYVEANGSITSDTFIYAKRI</sequence>
<proteinExistence type="predicted"/>
<dbReference type="InterPro" id="IPR041698">
    <property type="entry name" value="Methyltransf_25"/>
</dbReference>
<dbReference type="EMBL" id="AP021876">
    <property type="protein sequence ID" value="BBO86185.1"/>
    <property type="molecule type" value="Genomic_DNA"/>
</dbReference>
<dbReference type="Pfam" id="PF13649">
    <property type="entry name" value="Methyltransf_25"/>
    <property type="match status" value="1"/>
</dbReference>
<name>A0A5K8A0T0_9BACT</name>
<feature type="domain" description="Methyltransferase" evidence="3">
    <location>
        <begin position="48"/>
        <end position="139"/>
    </location>
</feature>
<evidence type="ECO:0000259" key="3">
    <source>
        <dbReference type="Pfam" id="PF13649"/>
    </source>
</evidence>
<evidence type="ECO:0000256" key="2">
    <source>
        <dbReference type="ARBA" id="ARBA00022679"/>
    </source>
</evidence>
<keyword evidence="1 4" id="KW-0489">Methyltransferase</keyword>
<dbReference type="GO" id="GO:0008168">
    <property type="term" value="F:methyltransferase activity"/>
    <property type="evidence" value="ECO:0007669"/>
    <property type="project" value="UniProtKB-KW"/>
</dbReference>
<dbReference type="SUPFAM" id="SSF53335">
    <property type="entry name" value="S-adenosyl-L-methionine-dependent methyltransferases"/>
    <property type="match status" value="1"/>
</dbReference>
<dbReference type="PANTHER" id="PTHR43861">
    <property type="entry name" value="TRANS-ACONITATE 2-METHYLTRANSFERASE-RELATED"/>
    <property type="match status" value="1"/>
</dbReference>
<gene>
    <name evidence="4" type="ORF">DSCO28_67510</name>
</gene>
<evidence type="ECO:0000313" key="5">
    <source>
        <dbReference type="Proteomes" id="UP000425960"/>
    </source>
</evidence>
<dbReference type="RefSeq" id="WP_155325556.1">
    <property type="nucleotide sequence ID" value="NZ_AP021876.1"/>
</dbReference>
<protein>
    <submittedName>
        <fullName evidence="4">SAM-dependent methyltransferase</fullName>
    </submittedName>
</protein>
<dbReference type="Gene3D" id="3.40.50.150">
    <property type="entry name" value="Vaccinia Virus protein VP39"/>
    <property type="match status" value="1"/>
</dbReference>
<dbReference type="PANTHER" id="PTHR43861:SF1">
    <property type="entry name" value="TRANS-ACONITATE 2-METHYLTRANSFERASE"/>
    <property type="match status" value="1"/>
</dbReference>
<evidence type="ECO:0000256" key="1">
    <source>
        <dbReference type="ARBA" id="ARBA00022603"/>
    </source>
</evidence>
<evidence type="ECO:0000313" key="4">
    <source>
        <dbReference type="EMBL" id="BBO86185.1"/>
    </source>
</evidence>
<dbReference type="GO" id="GO:0032259">
    <property type="term" value="P:methylation"/>
    <property type="evidence" value="ECO:0007669"/>
    <property type="project" value="UniProtKB-KW"/>
</dbReference>
<accession>A0A5K8A0T0</accession>
<organism evidence="4 5">
    <name type="scientific">Desulfosarcina ovata subsp. sediminis</name>
    <dbReference type="NCBI Taxonomy" id="885957"/>
    <lineage>
        <taxon>Bacteria</taxon>
        <taxon>Pseudomonadati</taxon>
        <taxon>Thermodesulfobacteriota</taxon>
        <taxon>Desulfobacteria</taxon>
        <taxon>Desulfobacterales</taxon>
        <taxon>Desulfosarcinaceae</taxon>
        <taxon>Desulfosarcina</taxon>
    </lineage>
</organism>
<reference evidence="4 5" key="1">
    <citation type="submission" date="2019-11" db="EMBL/GenBank/DDBJ databases">
        <title>Comparative genomics of hydrocarbon-degrading Desulfosarcina strains.</title>
        <authorList>
            <person name="Watanabe M."/>
            <person name="Kojima H."/>
            <person name="Fukui M."/>
        </authorList>
    </citation>
    <scope>NUCLEOTIDE SEQUENCE [LARGE SCALE GENOMIC DNA]</scope>
    <source>
        <strain evidence="4 5">28bB2T</strain>
    </source>
</reference>
<dbReference type="KEGG" id="dov:DSCO28_67510"/>
<dbReference type="Proteomes" id="UP000425960">
    <property type="component" value="Chromosome"/>
</dbReference>